<reference evidence="14 15" key="1">
    <citation type="submission" date="2019-10" db="EMBL/GenBank/DDBJ databases">
        <title>Genome diversity of Sutterella seckii.</title>
        <authorList>
            <person name="Chaplin A.V."/>
            <person name="Sokolova S.R."/>
            <person name="Mosin K.A."/>
            <person name="Ivanova E.L."/>
            <person name="Kochetkova T.O."/>
            <person name="Goltsov A.Y."/>
            <person name="Trofimov D.Y."/>
            <person name="Efimov B.A."/>
        </authorList>
    </citation>
    <scope>NUCLEOTIDE SEQUENCE [LARGE SCALE GENOMIC DNA]</scope>
    <source>
        <strain evidence="14 15">ASD3426</strain>
    </source>
</reference>
<dbReference type="InterPro" id="IPR039421">
    <property type="entry name" value="Type_1_exporter"/>
</dbReference>
<keyword evidence="5" id="KW-0547">Nucleotide-binding</keyword>
<keyword evidence="2" id="KW-0813">Transport</keyword>
<feature type="transmembrane region" description="Helical" evidence="11">
    <location>
        <begin position="12"/>
        <end position="36"/>
    </location>
</feature>
<dbReference type="GO" id="GO:0015421">
    <property type="term" value="F:ABC-type oligopeptide transporter activity"/>
    <property type="evidence" value="ECO:0007669"/>
    <property type="project" value="TreeGrafter"/>
</dbReference>
<accession>A0AAI9SEU7</accession>
<feature type="domain" description="ABC transmembrane type-1" evidence="13">
    <location>
        <begin position="15"/>
        <end position="297"/>
    </location>
</feature>
<dbReference type="InterPro" id="IPR036640">
    <property type="entry name" value="ABC1_TM_sf"/>
</dbReference>
<keyword evidence="15" id="KW-1185">Reference proteome</keyword>
<dbReference type="SMART" id="SM00382">
    <property type="entry name" value="AAA"/>
    <property type="match status" value="1"/>
</dbReference>
<evidence type="ECO:0000259" key="12">
    <source>
        <dbReference type="PROSITE" id="PS50893"/>
    </source>
</evidence>
<dbReference type="PANTHER" id="PTHR43394:SF1">
    <property type="entry name" value="ATP-BINDING CASSETTE SUB-FAMILY B MEMBER 10, MITOCHONDRIAL"/>
    <property type="match status" value="1"/>
</dbReference>
<feature type="transmembrane region" description="Helical" evidence="11">
    <location>
        <begin position="48"/>
        <end position="67"/>
    </location>
</feature>
<dbReference type="InterPro" id="IPR003439">
    <property type="entry name" value="ABC_transporter-like_ATP-bd"/>
</dbReference>
<evidence type="ECO:0000256" key="5">
    <source>
        <dbReference type="ARBA" id="ARBA00022741"/>
    </source>
</evidence>
<keyword evidence="9" id="KW-0445">Lipid transport</keyword>
<dbReference type="NCBIfam" id="TIGR02203">
    <property type="entry name" value="MsbA_lipidA"/>
    <property type="match status" value="1"/>
</dbReference>
<dbReference type="PROSITE" id="PS50929">
    <property type="entry name" value="ABC_TM1F"/>
    <property type="match status" value="1"/>
</dbReference>
<comment type="caution">
    <text evidence="14">The sequence shown here is derived from an EMBL/GenBank/DDBJ whole genome shotgun (WGS) entry which is preliminary data.</text>
</comment>
<feature type="transmembrane region" description="Helical" evidence="11">
    <location>
        <begin position="241"/>
        <end position="259"/>
    </location>
</feature>
<dbReference type="GO" id="GO:0034040">
    <property type="term" value="F:ATPase-coupled lipid transmembrane transporter activity"/>
    <property type="evidence" value="ECO:0007669"/>
    <property type="project" value="InterPro"/>
</dbReference>
<keyword evidence="6" id="KW-0067">ATP-binding</keyword>
<evidence type="ECO:0000256" key="10">
    <source>
        <dbReference type="ARBA" id="ARBA00023136"/>
    </source>
</evidence>
<dbReference type="InterPro" id="IPR011917">
    <property type="entry name" value="ABC_transpr_lipidA"/>
</dbReference>
<dbReference type="EMBL" id="WEHW01000003">
    <property type="protein sequence ID" value="KAB7652479.1"/>
    <property type="molecule type" value="Genomic_DNA"/>
</dbReference>
<dbReference type="Pfam" id="PF00664">
    <property type="entry name" value="ABC_membrane"/>
    <property type="match status" value="1"/>
</dbReference>
<keyword evidence="4 11" id="KW-0812">Transmembrane</keyword>
<feature type="transmembrane region" description="Helical" evidence="11">
    <location>
        <begin position="152"/>
        <end position="172"/>
    </location>
</feature>
<keyword evidence="10 11" id="KW-0472">Membrane</keyword>
<dbReference type="PROSITE" id="PS00211">
    <property type="entry name" value="ABC_TRANSPORTER_1"/>
    <property type="match status" value="1"/>
</dbReference>
<dbReference type="Proteomes" id="UP000469462">
    <property type="component" value="Unassembled WGS sequence"/>
</dbReference>
<evidence type="ECO:0000313" key="15">
    <source>
        <dbReference type="Proteomes" id="UP000469462"/>
    </source>
</evidence>
<evidence type="ECO:0000256" key="11">
    <source>
        <dbReference type="SAM" id="Phobius"/>
    </source>
</evidence>
<dbReference type="GO" id="GO:0016887">
    <property type="term" value="F:ATP hydrolysis activity"/>
    <property type="evidence" value="ECO:0007669"/>
    <property type="project" value="InterPro"/>
</dbReference>
<dbReference type="InterPro" id="IPR011527">
    <property type="entry name" value="ABC1_TM_dom"/>
</dbReference>
<evidence type="ECO:0000256" key="2">
    <source>
        <dbReference type="ARBA" id="ARBA00022448"/>
    </source>
</evidence>
<dbReference type="SUPFAM" id="SSF90123">
    <property type="entry name" value="ABC transporter transmembrane region"/>
    <property type="match status" value="1"/>
</dbReference>
<dbReference type="SUPFAM" id="SSF52540">
    <property type="entry name" value="P-loop containing nucleoside triphosphate hydrolases"/>
    <property type="match status" value="1"/>
</dbReference>
<dbReference type="InterPro" id="IPR003593">
    <property type="entry name" value="AAA+_ATPase"/>
</dbReference>
<evidence type="ECO:0000256" key="7">
    <source>
        <dbReference type="ARBA" id="ARBA00022967"/>
    </source>
</evidence>
<dbReference type="InterPro" id="IPR017871">
    <property type="entry name" value="ABC_transporter-like_CS"/>
</dbReference>
<dbReference type="GO" id="GO:0005886">
    <property type="term" value="C:plasma membrane"/>
    <property type="evidence" value="ECO:0007669"/>
    <property type="project" value="UniProtKB-SubCell"/>
</dbReference>
<evidence type="ECO:0000256" key="4">
    <source>
        <dbReference type="ARBA" id="ARBA00022692"/>
    </source>
</evidence>
<evidence type="ECO:0000256" key="3">
    <source>
        <dbReference type="ARBA" id="ARBA00022475"/>
    </source>
</evidence>
<evidence type="ECO:0000259" key="13">
    <source>
        <dbReference type="PROSITE" id="PS50929"/>
    </source>
</evidence>
<comment type="subcellular location">
    <subcellularLocation>
        <location evidence="1">Cell membrane</location>
        <topology evidence="1">Multi-pass membrane protein</topology>
    </subcellularLocation>
</comment>
<keyword evidence="7" id="KW-1278">Translocase</keyword>
<keyword evidence="8 11" id="KW-1133">Transmembrane helix</keyword>
<dbReference type="Gene3D" id="1.20.1560.10">
    <property type="entry name" value="ABC transporter type 1, transmembrane domain"/>
    <property type="match status" value="1"/>
</dbReference>
<dbReference type="Pfam" id="PF00005">
    <property type="entry name" value="ABC_tran"/>
    <property type="match status" value="1"/>
</dbReference>
<sequence>MRLFQYLPPYKGYIIGAAVCMILGGGASSLIALVLGKLTDMGFYQQDPIVLYLAPLALIGISVLHGGTQYFSQFLLVRASQGVLLEIRTLMFDRMLRWGDELFLKYRCGEVQAKFINEAATALSSAASVMTTIIRDCIQIVCLLAVLIWHNWLLTIVTFVTGPLLYLILRWVTKHIKRLTSRQQKSFGKLIGTIQETYNGERVVKIYNGYEYERQRFRAVNELLKDLTLKTQQIKAAGTPLTQLVSMCGVSIVVVFALLQAQAGLLTMGEFTTFLSAMLLLLPPIKHLSNVMGSTAAMTAAAESLFKMVDEIPEKDEGTQDVKRIQGEVIFDHVGFTYPGAEKATVTNFTLDVKPGEMIALVGSSGAGKSTLINLIPRFWNPTEGEIYFDGIPQKELTLESLRRQIALVSQDVVIFDDTIANNIAYGCKDSVTREQIEAAAEAAALTDFLKTLPDGLDTQVGANGSMLSGGQRQRLSIARAFLKNAPVLLLDEATSALDTESEKHIQKSLDTLLKGRTSFVVAHRLSTIINADRIVVMRDGGIAEIGSHEELLERQGFYHHLYTIQFSRSS</sequence>
<organism evidence="14 15">
    <name type="scientific">Sutterella seckii</name>
    <dbReference type="NCBI Taxonomy" id="1944635"/>
    <lineage>
        <taxon>Bacteria</taxon>
        <taxon>Pseudomonadati</taxon>
        <taxon>Pseudomonadota</taxon>
        <taxon>Betaproteobacteria</taxon>
        <taxon>Burkholderiales</taxon>
        <taxon>Sutterellaceae</taxon>
        <taxon>Sutterella</taxon>
    </lineage>
</organism>
<feature type="domain" description="ABC transporter" evidence="12">
    <location>
        <begin position="329"/>
        <end position="565"/>
    </location>
</feature>
<dbReference type="PROSITE" id="PS50893">
    <property type="entry name" value="ABC_TRANSPORTER_2"/>
    <property type="match status" value="1"/>
</dbReference>
<dbReference type="CDD" id="cd18552">
    <property type="entry name" value="ABC_6TM_MsbA_like"/>
    <property type="match status" value="1"/>
</dbReference>
<dbReference type="GO" id="GO:0005524">
    <property type="term" value="F:ATP binding"/>
    <property type="evidence" value="ECO:0007669"/>
    <property type="project" value="UniProtKB-KW"/>
</dbReference>
<gene>
    <name evidence="14" type="primary">msbA</name>
    <name evidence="14" type="ORF">GBM96_02285</name>
</gene>
<evidence type="ECO:0000313" key="14">
    <source>
        <dbReference type="EMBL" id="KAB7652479.1"/>
    </source>
</evidence>
<dbReference type="PANTHER" id="PTHR43394">
    <property type="entry name" value="ATP-DEPENDENT PERMEASE MDL1, MITOCHONDRIAL"/>
    <property type="match status" value="1"/>
</dbReference>
<evidence type="ECO:0000256" key="1">
    <source>
        <dbReference type="ARBA" id="ARBA00004651"/>
    </source>
</evidence>
<dbReference type="InterPro" id="IPR027417">
    <property type="entry name" value="P-loop_NTPase"/>
</dbReference>
<evidence type="ECO:0000256" key="6">
    <source>
        <dbReference type="ARBA" id="ARBA00022840"/>
    </source>
</evidence>
<dbReference type="Gene3D" id="3.40.50.300">
    <property type="entry name" value="P-loop containing nucleotide triphosphate hydrolases"/>
    <property type="match status" value="1"/>
</dbReference>
<name>A0AAI9SEU7_9BURK</name>
<dbReference type="AlphaFoldDB" id="A0AAI9SEU7"/>
<proteinExistence type="predicted"/>
<dbReference type="FunFam" id="3.40.50.300:FF:000218">
    <property type="entry name" value="Multidrug ABC transporter ATP-binding protein"/>
    <property type="match status" value="1"/>
</dbReference>
<evidence type="ECO:0000256" key="9">
    <source>
        <dbReference type="ARBA" id="ARBA00023055"/>
    </source>
</evidence>
<protein>
    <submittedName>
        <fullName evidence="14">Lipid A export permease/ATP-binding protein MsbA</fullName>
    </submittedName>
</protein>
<keyword evidence="3" id="KW-1003">Cell membrane</keyword>
<evidence type="ECO:0000256" key="8">
    <source>
        <dbReference type="ARBA" id="ARBA00022989"/>
    </source>
</evidence>